<keyword evidence="1" id="KW-1133">Transmembrane helix</keyword>
<name>A0ABV5SS80_9MICO</name>
<evidence type="ECO:0000313" key="2">
    <source>
        <dbReference type="EMBL" id="MFB9643198.1"/>
    </source>
</evidence>
<feature type="transmembrane region" description="Helical" evidence="1">
    <location>
        <begin position="54"/>
        <end position="77"/>
    </location>
</feature>
<reference evidence="2 3" key="1">
    <citation type="submission" date="2024-09" db="EMBL/GenBank/DDBJ databases">
        <authorList>
            <person name="Sun Q."/>
            <person name="Mori K."/>
        </authorList>
    </citation>
    <scope>NUCLEOTIDE SEQUENCE [LARGE SCALE GENOMIC DNA]</scope>
    <source>
        <strain evidence="2 3">JCM 14321</strain>
    </source>
</reference>
<evidence type="ECO:0000256" key="1">
    <source>
        <dbReference type="SAM" id="Phobius"/>
    </source>
</evidence>
<keyword evidence="3" id="KW-1185">Reference proteome</keyword>
<dbReference type="RefSeq" id="WP_157424987.1">
    <property type="nucleotide sequence ID" value="NZ_BAAANI010000004.1"/>
</dbReference>
<dbReference type="Proteomes" id="UP001589667">
    <property type="component" value="Unassembled WGS sequence"/>
</dbReference>
<evidence type="ECO:0000313" key="3">
    <source>
        <dbReference type="Proteomes" id="UP001589667"/>
    </source>
</evidence>
<keyword evidence="1" id="KW-0812">Transmembrane</keyword>
<accession>A0ABV5SS80</accession>
<organism evidence="2 3">
    <name type="scientific">Agromyces lapidis</name>
    <dbReference type="NCBI Taxonomy" id="279574"/>
    <lineage>
        <taxon>Bacteria</taxon>
        <taxon>Bacillati</taxon>
        <taxon>Actinomycetota</taxon>
        <taxon>Actinomycetes</taxon>
        <taxon>Micrococcales</taxon>
        <taxon>Microbacteriaceae</taxon>
        <taxon>Agromyces</taxon>
    </lineage>
</organism>
<sequence>MRFAGAVVGTSRVIAALGLVGVGALHAAWASGSSWPARSRRELAEAVVGSDAAPAPLPTAVVAVAATAAGIVAGGALGDRSIAVAGRRAAGAALLARAVVGGPAACRVLGLPEPSDRFRDLDARVYRPLCVVLGVAAILGARRPSGRQA</sequence>
<dbReference type="Pfam" id="PF13160">
    <property type="entry name" value="DUF3995"/>
    <property type="match status" value="1"/>
</dbReference>
<keyword evidence="1" id="KW-0472">Membrane</keyword>
<gene>
    <name evidence="2" type="ORF">ACFFQV_12950</name>
</gene>
<protein>
    <submittedName>
        <fullName evidence="2">DUF3995 domain-containing protein</fullName>
    </submittedName>
</protein>
<dbReference type="EMBL" id="JBHMBL010000003">
    <property type="protein sequence ID" value="MFB9643198.1"/>
    <property type="molecule type" value="Genomic_DNA"/>
</dbReference>
<comment type="caution">
    <text evidence="2">The sequence shown here is derived from an EMBL/GenBank/DDBJ whole genome shotgun (WGS) entry which is preliminary data.</text>
</comment>
<proteinExistence type="predicted"/>
<dbReference type="InterPro" id="IPR025058">
    <property type="entry name" value="DUF3995"/>
</dbReference>